<comment type="caution">
    <text evidence="3">The sequence shown here is derived from an EMBL/GenBank/DDBJ whole genome shotgun (WGS) entry which is preliminary data.</text>
</comment>
<dbReference type="PROSITE" id="PS50943">
    <property type="entry name" value="HTH_CROC1"/>
    <property type="match status" value="1"/>
</dbReference>
<dbReference type="CDD" id="cd00093">
    <property type="entry name" value="HTH_XRE"/>
    <property type="match status" value="1"/>
</dbReference>
<dbReference type="InterPro" id="IPR001387">
    <property type="entry name" value="Cro/C1-type_HTH"/>
</dbReference>
<evidence type="ECO:0000256" key="1">
    <source>
        <dbReference type="SAM" id="MobiDB-lite"/>
    </source>
</evidence>
<dbReference type="SUPFAM" id="SSF47413">
    <property type="entry name" value="lambda repressor-like DNA-binding domains"/>
    <property type="match status" value="1"/>
</dbReference>
<reference evidence="4" key="1">
    <citation type="journal article" date="2019" name="Int. J. Syst. Evol. Microbiol.">
        <title>The Global Catalogue of Microorganisms (GCM) 10K type strain sequencing project: providing services to taxonomists for standard genome sequencing and annotation.</title>
        <authorList>
            <consortium name="The Broad Institute Genomics Platform"/>
            <consortium name="The Broad Institute Genome Sequencing Center for Infectious Disease"/>
            <person name="Wu L."/>
            <person name="Ma J."/>
        </authorList>
    </citation>
    <scope>NUCLEOTIDE SEQUENCE [LARGE SCALE GENOMIC DNA]</scope>
    <source>
        <strain evidence="4">TBRC 1276</strain>
    </source>
</reference>
<name>A0ABV8G5N8_9ACTN</name>
<dbReference type="Gene3D" id="1.10.260.40">
    <property type="entry name" value="lambda repressor-like DNA-binding domains"/>
    <property type="match status" value="1"/>
</dbReference>
<feature type="domain" description="HTH cro/C1-type" evidence="2">
    <location>
        <begin position="27"/>
        <end position="84"/>
    </location>
</feature>
<keyword evidence="4" id="KW-1185">Reference proteome</keyword>
<protein>
    <submittedName>
        <fullName evidence="3">Helix-turn-helix domain-containing protein</fullName>
    </submittedName>
</protein>
<dbReference type="Pfam" id="PF13560">
    <property type="entry name" value="HTH_31"/>
    <property type="match status" value="1"/>
</dbReference>
<organism evidence="3 4">
    <name type="scientific">Nonomuraea purpurea</name>
    <dbReference type="NCBI Taxonomy" id="1849276"/>
    <lineage>
        <taxon>Bacteria</taxon>
        <taxon>Bacillati</taxon>
        <taxon>Actinomycetota</taxon>
        <taxon>Actinomycetes</taxon>
        <taxon>Streptosporangiales</taxon>
        <taxon>Streptosporangiaceae</taxon>
        <taxon>Nonomuraea</taxon>
    </lineage>
</organism>
<dbReference type="Proteomes" id="UP001595851">
    <property type="component" value="Unassembled WGS sequence"/>
</dbReference>
<evidence type="ECO:0000259" key="2">
    <source>
        <dbReference type="PROSITE" id="PS50943"/>
    </source>
</evidence>
<gene>
    <name evidence="3" type="ORF">ACFOY2_14560</name>
</gene>
<feature type="region of interest" description="Disordered" evidence="1">
    <location>
        <begin position="1"/>
        <end position="21"/>
    </location>
</feature>
<dbReference type="InterPro" id="IPR010982">
    <property type="entry name" value="Lambda_DNA-bd_dom_sf"/>
</dbReference>
<feature type="compositionally biased region" description="Basic and acidic residues" evidence="1">
    <location>
        <begin position="1"/>
        <end position="10"/>
    </location>
</feature>
<accession>A0ABV8G5N8</accession>
<evidence type="ECO:0000313" key="4">
    <source>
        <dbReference type="Proteomes" id="UP001595851"/>
    </source>
</evidence>
<evidence type="ECO:0000313" key="3">
    <source>
        <dbReference type="EMBL" id="MFC4008449.1"/>
    </source>
</evidence>
<proteinExistence type="predicted"/>
<dbReference type="RefSeq" id="WP_379528687.1">
    <property type="nucleotide sequence ID" value="NZ_JBHSBI010000006.1"/>
</dbReference>
<dbReference type="EMBL" id="JBHSBI010000006">
    <property type="protein sequence ID" value="MFC4008449.1"/>
    <property type="molecule type" value="Genomic_DNA"/>
</dbReference>
<sequence>MSPSERRAVDDQTSAPGAPVRTIGQRIQYLRERRGMTREVLAGLVGKSESWLKAVEHGRRQQNPRLPILLQLAEALRVRDLSELTGDQSLPVRMFTGSGHPALSAVREAVNAVPIQPSGTVQPLTTLRARLDAAWRIRHASPDHRTALGDLLPDLIRDAQLAAWMYRGEHRRTAQALLAETYGLTQMFVAYQPAPDLLWRVADRALIAAQESEDPLALSCAVWFLAQAHRDAADFDAAHEINRQGMAAIESHMDDPGTDLLAMWGALLFELAFTAARTGDIGEAWRHWDEAARVADRLPDGYYQPWTSFSRVIMRPHAVTIAVELHQGGESARQSDHAESVPIPSRPRRGRHLIEVARALSLQRDHAAVLGTLQLAYQAAPETIRYNGYARRMTLDLCEAGPATLRPQARELADHIGLMI</sequence>
<dbReference type="SMART" id="SM00530">
    <property type="entry name" value="HTH_XRE"/>
    <property type="match status" value="1"/>
</dbReference>